<proteinExistence type="predicted"/>
<keyword evidence="2" id="KW-0812">Transmembrane</keyword>
<keyword evidence="2" id="KW-0472">Membrane</keyword>
<keyword evidence="4" id="KW-1185">Reference proteome</keyword>
<dbReference type="AlphaFoldDB" id="C6WPV1"/>
<evidence type="ECO:0000313" key="3">
    <source>
        <dbReference type="EMBL" id="ACU40652.1"/>
    </source>
</evidence>
<dbReference type="RefSeq" id="WP_015805529.1">
    <property type="nucleotide sequence ID" value="NC_013093.1"/>
</dbReference>
<evidence type="ECO:0000313" key="4">
    <source>
        <dbReference type="Proteomes" id="UP000002213"/>
    </source>
</evidence>
<accession>C6WPV1</accession>
<organism evidence="3 4">
    <name type="scientific">Actinosynnema mirum (strain ATCC 29888 / DSM 43827 / JCM 3225 / NBRC 14064 / NCIMB 13271 / NRRL B-12336 / IMRU 3971 / 101)</name>
    <dbReference type="NCBI Taxonomy" id="446462"/>
    <lineage>
        <taxon>Bacteria</taxon>
        <taxon>Bacillati</taxon>
        <taxon>Actinomycetota</taxon>
        <taxon>Actinomycetes</taxon>
        <taxon>Pseudonocardiales</taxon>
        <taxon>Pseudonocardiaceae</taxon>
        <taxon>Actinosynnema</taxon>
    </lineage>
</organism>
<evidence type="ECO:0000256" key="1">
    <source>
        <dbReference type="SAM" id="MobiDB-lite"/>
    </source>
</evidence>
<protein>
    <submittedName>
        <fullName evidence="3">Uncharacterized protein</fullName>
    </submittedName>
</protein>
<keyword evidence="2" id="KW-1133">Transmembrane helix</keyword>
<name>C6WPV1_ACTMD</name>
<evidence type="ECO:0000256" key="2">
    <source>
        <dbReference type="SAM" id="Phobius"/>
    </source>
</evidence>
<dbReference type="eggNOG" id="COG1193">
    <property type="taxonomic scope" value="Bacteria"/>
</dbReference>
<feature type="transmembrane region" description="Helical" evidence="2">
    <location>
        <begin position="152"/>
        <end position="173"/>
    </location>
</feature>
<dbReference type="HOGENOM" id="CLU_1507546_0_0_11"/>
<feature type="transmembrane region" description="Helical" evidence="2">
    <location>
        <begin position="117"/>
        <end position="140"/>
    </location>
</feature>
<feature type="compositionally biased region" description="Basic and acidic residues" evidence="1">
    <location>
        <begin position="77"/>
        <end position="88"/>
    </location>
</feature>
<feature type="region of interest" description="Disordered" evidence="1">
    <location>
        <begin position="77"/>
        <end position="97"/>
    </location>
</feature>
<dbReference type="STRING" id="446462.Amir_6856"/>
<gene>
    <name evidence="3" type="ordered locus">Amir_6856</name>
</gene>
<sequence length="178" mass="20174">MREGVKWEAPGRGELERGEFERTTLGRAALGRGELGRAALGRGELERAALSRGELGRAVLGREKFRKKELRRERFRKEELEREQSERKQSRRKERKREGGWKEALGRDVFEHGSGGVVRWALLLCRVLLLGWLLLALGVLPVPIQVGWETPVLLAAASVALVWAVLSSAGKWVRFRRS</sequence>
<dbReference type="Proteomes" id="UP000002213">
    <property type="component" value="Chromosome"/>
</dbReference>
<reference evidence="3 4" key="1">
    <citation type="journal article" date="2009" name="Stand. Genomic Sci.">
        <title>Complete genome sequence of Actinosynnema mirum type strain (101).</title>
        <authorList>
            <person name="Land M."/>
            <person name="Lapidus A."/>
            <person name="Mayilraj S."/>
            <person name="Chen F."/>
            <person name="Copeland A."/>
            <person name="Del Rio T.G."/>
            <person name="Nolan M."/>
            <person name="Lucas S."/>
            <person name="Tice H."/>
            <person name="Cheng J.F."/>
            <person name="Chertkov O."/>
            <person name="Bruce D."/>
            <person name="Goodwin L."/>
            <person name="Pitluck S."/>
            <person name="Rohde M."/>
            <person name="Goker M."/>
            <person name="Pati A."/>
            <person name="Ivanova N."/>
            <person name="Mavromatis K."/>
            <person name="Chen A."/>
            <person name="Palaniappan K."/>
            <person name="Hauser L."/>
            <person name="Chang Y.J."/>
            <person name="Jeffries C.C."/>
            <person name="Brettin T."/>
            <person name="Detter J.C."/>
            <person name="Han C."/>
            <person name="Chain P."/>
            <person name="Tindall B.J."/>
            <person name="Bristow J."/>
            <person name="Eisen J.A."/>
            <person name="Markowitz V."/>
            <person name="Hugenholtz P."/>
            <person name="Kyrpides N.C."/>
            <person name="Klenk H.P."/>
        </authorList>
    </citation>
    <scope>NUCLEOTIDE SEQUENCE [LARGE SCALE GENOMIC DNA]</scope>
    <source>
        <strain evidence="4">ATCC 29888 / DSM 43827 / JCM 3225 / NBRC 14064 / NCIMB 13271 / NRRL B-12336 / IMRU 3971 / 101</strain>
    </source>
</reference>
<dbReference type="EMBL" id="CP001630">
    <property type="protein sequence ID" value="ACU40652.1"/>
    <property type="molecule type" value="Genomic_DNA"/>
</dbReference>
<dbReference type="KEGG" id="ami:Amir_6856"/>